<dbReference type="Proteomes" id="UP000433876">
    <property type="component" value="Unassembled WGS sequence"/>
</dbReference>
<feature type="region of interest" description="Disordered" evidence="1">
    <location>
        <begin position="1"/>
        <end position="91"/>
    </location>
</feature>
<protein>
    <submittedName>
        <fullName evidence="2">Uncharacterized protein</fullName>
    </submittedName>
</protein>
<dbReference type="VEuPathDB" id="FungiDB:SMAC_03847"/>
<feature type="compositionally biased region" description="Pro residues" evidence="1">
    <location>
        <begin position="1"/>
        <end position="12"/>
    </location>
</feature>
<evidence type="ECO:0000313" key="3">
    <source>
        <dbReference type="Proteomes" id="UP000433876"/>
    </source>
</evidence>
<evidence type="ECO:0000256" key="1">
    <source>
        <dbReference type="SAM" id="MobiDB-lite"/>
    </source>
</evidence>
<gene>
    <name evidence="2" type="ORF">SMACR_03847</name>
</gene>
<evidence type="ECO:0000313" key="2">
    <source>
        <dbReference type="EMBL" id="KAA8636610.1"/>
    </source>
</evidence>
<accession>A0A8S9A634</accession>
<organism evidence="2 3">
    <name type="scientific">Sordaria macrospora</name>
    <dbReference type="NCBI Taxonomy" id="5147"/>
    <lineage>
        <taxon>Eukaryota</taxon>
        <taxon>Fungi</taxon>
        <taxon>Dikarya</taxon>
        <taxon>Ascomycota</taxon>
        <taxon>Pezizomycotina</taxon>
        <taxon>Sordariomycetes</taxon>
        <taxon>Sordariomycetidae</taxon>
        <taxon>Sordariales</taxon>
        <taxon>Sordariaceae</taxon>
        <taxon>Sordaria</taxon>
    </lineage>
</organism>
<comment type="caution">
    <text evidence="2">The sequence shown here is derived from an EMBL/GenBank/DDBJ whole genome shotgun (WGS) entry which is preliminary data.</text>
</comment>
<feature type="compositionally biased region" description="Basic and acidic residues" evidence="1">
    <location>
        <begin position="57"/>
        <end position="73"/>
    </location>
</feature>
<name>A0A8S9A634_SORMA</name>
<sequence length="320" mass="36664">MEIEPPATPPSPSKRKSPSFNTTDRPRHRNHKRQRTVEREDPPFKPSYHSLSQLDTSSEKFVESHHKGQESEGKTTVSEPMDIESQDGANNHVQLSEDLARALDRNIRVPISAPLEPDVSEGETTVSEPMDIESQNTAGNRLQLAHDLQYALNRSTRRPIFASSLEPGLSKSDIDDELFDSDFELDSDDEDFNSVTKEPSRSNRVISRYEGEFYAAMCDIEYYNSLPEPELRRQAIRWMEENSRNDPKGTVVYPPPWYIGTRFHPPRPKIWIKNFFSGGVRPRQLVNDRLAAMTVSQRKKWARDHGMGGYDDEDADMDTE</sequence>
<dbReference type="AlphaFoldDB" id="A0A8S9A634"/>
<dbReference type="OMA" id="RWMEENS"/>
<dbReference type="EMBL" id="NMPR01000002">
    <property type="protein sequence ID" value="KAA8636610.1"/>
    <property type="molecule type" value="Genomic_DNA"/>
</dbReference>
<proteinExistence type="predicted"/>
<reference evidence="2 3" key="1">
    <citation type="submission" date="2017-07" db="EMBL/GenBank/DDBJ databases">
        <title>Genome sequence of the Sordaria macrospora wild type strain R19027.</title>
        <authorList>
            <person name="Nowrousian M."/>
            <person name="Teichert I."/>
            <person name="Kueck U."/>
        </authorList>
    </citation>
    <scope>NUCLEOTIDE SEQUENCE [LARGE SCALE GENOMIC DNA]</scope>
    <source>
        <strain evidence="2 3">R19027</strain>
        <tissue evidence="2">Mycelium</tissue>
    </source>
</reference>